<dbReference type="GO" id="GO:0000439">
    <property type="term" value="C:transcription factor TFIIH core complex"/>
    <property type="evidence" value="ECO:0007669"/>
    <property type="project" value="UniProtKB-UniRule"/>
</dbReference>
<dbReference type="InterPro" id="IPR009400">
    <property type="entry name" value="TFIIH_TTDA/Tfb5"/>
</dbReference>
<dbReference type="Gene3D" id="3.30.70.1220">
    <property type="entry name" value="TFB5-like"/>
    <property type="match status" value="1"/>
</dbReference>
<dbReference type="GO" id="GO:0006289">
    <property type="term" value="P:nucleotide-excision repair"/>
    <property type="evidence" value="ECO:0007669"/>
    <property type="project" value="InterPro"/>
</dbReference>
<evidence type="ECO:0000313" key="3">
    <source>
        <dbReference type="EMBL" id="KAF2404047.1"/>
    </source>
</evidence>
<comment type="function">
    <text evidence="1">In NER, TFIIH acts by opening DNA around the lesion to allow the excision of the damaged oligonucleotide and its replacement by a new DNA fragment. In transcription, TFIIH has an essential role in transcription initiation. When the pre-initiation complex (PIC) has been established, TFIIH is required for promoter opening and promoter escape.</text>
</comment>
<dbReference type="OrthoDB" id="354at2759"/>
<protein>
    <recommendedName>
        <fullName evidence="1">General transcription and DNA repair factor IIH subunit TFB5</fullName>
    </recommendedName>
</protein>
<keyword evidence="1" id="KW-0805">Transcription regulation</keyword>
<dbReference type="Proteomes" id="UP000799640">
    <property type="component" value="Unassembled WGS sequence"/>
</dbReference>
<evidence type="ECO:0000313" key="4">
    <source>
        <dbReference type="Proteomes" id="UP000799640"/>
    </source>
</evidence>
<organism evidence="3 4">
    <name type="scientific">Trichodelitschia bisporula</name>
    <dbReference type="NCBI Taxonomy" id="703511"/>
    <lineage>
        <taxon>Eukaryota</taxon>
        <taxon>Fungi</taxon>
        <taxon>Dikarya</taxon>
        <taxon>Ascomycota</taxon>
        <taxon>Pezizomycotina</taxon>
        <taxon>Dothideomycetes</taxon>
        <taxon>Dothideomycetes incertae sedis</taxon>
        <taxon>Phaeotrichales</taxon>
        <taxon>Phaeotrichaceae</taxon>
        <taxon>Trichodelitschia</taxon>
    </lineage>
</organism>
<keyword evidence="1" id="KW-0539">Nucleus</keyword>
<dbReference type="Pfam" id="PF06331">
    <property type="entry name" value="Tfb5"/>
    <property type="match status" value="1"/>
</dbReference>
<sequence>MPPKATRGVLVQCDESIMAIIRKIDEGRNEFIIEDLDSGTCLVKEGKLAELKRRLKEQLKETVREAEDSESE</sequence>
<dbReference type="EMBL" id="ML996689">
    <property type="protein sequence ID" value="KAF2404047.1"/>
    <property type="molecule type" value="Genomic_DNA"/>
</dbReference>
<keyword evidence="4" id="KW-1185">Reference proteome</keyword>
<gene>
    <name evidence="3" type="ORF">EJ06DRAFT_527616</name>
</gene>
<reference evidence="3" key="1">
    <citation type="journal article" date="2020" name="Stud. Mycol.">
        <title>101 Dothideomycetes genomes: a test case for predicting lifestyles and emergence of pathogens.</title>
        <authorList>
            <person name="Haridas S."/>
            <person name="Albert R."/>
            <person name="Binder M."/>
            <person name="Bloem J."/>
            <person name="Labutti K."/>
            <person name="Salamov A."/>
            <person name="Andreopoulos B."/>
            <person name="Baker S."/>
            <person name="Barry K."/>
            <person name="Bills G."/>
            <person name="Bluhm B."/>
            <person name="Cannon C."/>
            <person name="Castanera R."/>
            <person name="Culley D."/>
            <person name="Daum C."/>
            <person name="Ezra D."/>
            <person name="Gonzalez J."/>
            <person name="Henrissat B."/>
            <person name="Kuo A."/>
            <person name="Liang C."/>
            <person name="Lipzen A."/>
            <person name="Lutzoni F."/>
            <person name="Magnuson J."/>
            <person name="Mondo S."/>
            <person name="Nolan M."/>
            <person name="Ohm R."/>
            <person name="Pangilinan J."/>
            <person name="Park H.-J."/>
            <person name="Ramirez L."/>
            <person name="Alfaro M."/>
            <person name="Sun H."/>
            <person name="Tritt A."/>
            <person name="Yoshinaga Y."/>
            <person name="Zwiers L.-H."/>
            <person name="Turgeon B."/>
            <person name="Goodwin S."/>
            <person name="Spatafora J."/>
            <person name="Crous P."/>
            <person name="Grigoriev I."/>
        </authorList>
    </citation>
    <scope>NUCLEOTIDE SEQUENCE</scope>
    <source>
        <strain evidence="3">CBS 262.69</strain>
    </source>
</reference>
<comment type="similarity">
    <text evidence="1">Belongs to the TFB5 family.</text>
</comment>
<evidence type="ECO:0000256" key="2">
    <source>
        <dbReference type="SAM" id="Coils"/>
    </source>
</evidence>
<dbReference type="AlphaFoldDB" id="A0A6G1I7N4"/>
<name>A0A6G1I7N4_9PEZI</name>
<comment type="subcellular location">
    <subcellularLocation>
        <location evidence="1">Nucleus</location>
    </subcellularLocation>
</comment>
<accession>A0A6G1I7N4</accession>
<dbReference type="InterPro" id="IPR035935">
    <property type="entry name" value="TFB5-like_sf"/>
</dbReference>
<keyword evidence="1" id="KW-0234">DNA repair</keyword>
<dbReference type="SUPFAM" id="SSF142897">
    <property type="entry name" value="TFB5-like"/>
    <property type="match status" value="1"/>
</dbReference>
<evidence type="ECO:0000256" key="1">
    <source>
        <dbReference type="RuleBase" id="RU368032"/>
    </source>
</evidence>
<proteinExistence type="inferred from homology"/>
<comment type="subunit">
    <text evidence="1">Component of the 7-subunit TFIIH core complex.</text>
</comment>
<keyword evidence="2" id="KW-0175">Coiled coil</keyword>
<keyword evidence="1" id="KW-0227">DNA damage</keyword>
<keyword evidence="1" id="KW-0804">Transcription</keyword>
<dbReference type="GO" id="GO:0006367">
    <property type="term" value="P:transcription initiation at RNA polymerase II promoter"/>
    <property type="evidence" value="ECO:0007669"/>
    <property type="project" value="UniProtKB-UniRule"/>
</dbReference>
<dbReference type="SMART" id="SM01395">
    <property type="entry name" value="Tbf5"/>
    <property type="match status" value="1"/>
</dbReference>
<feature type="coiled-coil region" evidence="2">
    <location>
        <begin position="41"/>
        <end position="72"/>
    </location>
</feature>